<accession>A0A917VXQ4</accession>
<dbReference type="Proteomes" id="UP000654670">
    <property type="component" value="Unassembled WGS sequence"/>
</dbReference>
<organism evidence="1 2">
    <name type="scientific">Sporolactobacillus putidus</name>
    <dbReference type="NCBI Taxonomy" id="492735"/>
    <lineage>
        <taxon>Bacteria</taxon>
        <taxon>Bacillati</taxon>
        <taxon>Bacillota</taxon>
        <taxon>Bacilli</taxon>
        <taxon>Bacillales</taxon>
        <taxon>Sporolactobacillaceae</taxon>
        <taxon>Sporolactobacillus</taxon>
    </lineage>
</organism>
<evidence type="ECO:0000313" key="2">
    <source>
        <dbReference type="Proteomes" id="UP000654670"/>
    </source>
</evidence>
<dbReference type="EMBL" id="BMOK01000001">
    <property type="protein sequence ID" value="GGL41701.1"/>
    <property type="molecule type" value="Genomic_DNA"/>
</dbReference>
<comment type="caution">
    <text evidence="1">The sequence shown here is derived from an EMBL/GenBank/DDBJ whole genome shotgun (WGS) entry which is preliminary data.</text>
</comment>
<reference evidence="1" key="2">
    <citation type="submission" date="2020-09" db="EMBL/GenBank/DDBJ databases">
        <authorList>
            <person name="Sun Q."/>
            <person name="Ohkuma M."/>
        </authorList>
    </citation>
    <scope>NUCLEOTIDE SEQUENCE</scope>
    <source>
        <strain evidence="1">JCM 15325</strain>
    </source>
</reference>
<dbReference type="AlphaFoldDB" id="A0A917VXQ4"/>
<name>A0A917VXQ4_9BACL</name>
<dbReference type="RefSeq" id="WP_188800942.1">
    <property type="nucleotide sequence ID" value="NZ_BMOK01000001.1"/>
</dbReference>
<keyword evidence="2" id="KW-1185">Reference proteome</keyword>
<sequence>MNFDAQPFYAPHYEDYRNMDPDLYQRPASQEQHVLHLISPVVSHGLREAQHLGYEHALREAVAIGYLMGRGHDYHTAWKTVESWWHAPGTHLPTPY</sequence>
<protein>
    <submittedName>
        <fullName evidence="1">Uncharacterized protein</fullName>
    </submittedName>
</protein>
<evidence type="ECO:0000313" key="1">
    <source>
        <dbReference type="EMBL" id="GGL41701.1"/>
    </source>
</evidence>
<gene>
    <name evidence="1" type="ORF">GCM10007968_02010</name>
</gene>
<reference evidence="1" key="1">
    <citation type="journal article" date="2014" name="Int. J. Syst. Evol. Microbiol.">
        <title>Complete genome sequence of Corynebacterium casei LMG S-19264T (=DSM 44701T), isolated from a smear-ripened cheese.</title>
        <authorList>
            <consortium name="US DOE Joint Genome Institute (JGI-PGF)"/>
            <person name="Walter F."/>
            <person name="Albersmeier A."/>
            <person name="Kalinowski J."/>
            <person name="Ruckert C."/>
        </authorList>
    </citation>
    <scope>NUCLEOTIDE SEQUENCE</scope>
    <source>
        <strain evidence="1">JCM 15325</strain>
    </source>
</reference>
<proteinExistence type="predicted"/>